<dbReference type="GO" id="GO:0006508">
    <property type="term" value="P:proteolysis"/>
    <property type="evidence" value="ECO:0007669"/>
    <property type="project" value="UniProtKB-KW"/>
</dbReference>
<evidence type="ECO:0000256" key="8">
    <source>
        <dbReference type="ARBA" id="ARBA00022676"/>
    </source>
</evidence>
<evidence type="ECO:0000256" key="17">
    <source>
        <dbReference type="ARBA" id="ARBA00023251"/>
    </source>
</evidence>
<comment type="subcellular location">
    <subcellularLocation>
        <location evidence="2">Cell membrane</location>
        <topology evidence="2">Single-pass type II membrane protein</topology>
    </subcellularLocation>
</comment>
<dbReference type="Pfam" id="PF00905">
    <property type="entry name" value="Transpeptidase"/>
    <property type="match status" value="1"/>
</dbReference>
<evidence type="ECO:0000256" key="6">
    <source>
        <dbReference type="ARBA" id="ARBA00022645"/>
    </source>
</evidence>
<evidence type="ECO:0000256" key="13">
    <source>
        <dbReference type="ARBA" id="ARBA00022968"/>
    </source>
</evidence>
<dbReference type="UniPathway" id="UPA00219"/>
<evidence type="ECO:0000313" key="27">
    <source>
        <dbReference type="EMBL" id="SBW01551.1"/>
    </source>
</evidence>
<keyword evidence="13" id="KW-0735">Signal-anchor</keyword>
<dbReference type="SUPFAM" id="SSF56601">
    <property type="entry name" value="beta-lactamase/transpeptidase-like"/>
    <property type="match status" value="1"/>
</dbReference>
<evidence type="ECO:0000256" key="11">
    <source>
        <dbReference type="ARBA" id="ARBA00022801"/>
    </source>
</evidence>
<dbReference type="GO" id="GO:0009252">
    <property type="term" value="P:peptidoglycan biosynthetic process"/>
    <property type="evidence" value="ECO:0007669"/>
    <property type="project" value="UniProtKB-UniPathway"/>
</dbReference>
<evidence type="ECO:0000256" key="4">
    <source>
        <dbReference type="ARBA" id="ARBA00018638"/>
    </source>
</evidence>
<dbReference type="GO" id="GO:0071555">
    <property type="term" value="P:cell wall organization"/>
    <property type="evidence" value="ECO:0007669"/>
    <property type="project" value="UniProtKB-KW"/>
</dbReference>
<dbReference type="GO" id="GO:0008658">
    <property type="term" value="F:penicillin binding"/>
    <property type="evidence" value="ECO:0007669"/>
    <property type="project" value="InterPro"/>
</dbReference>
<evidence type="ECO:0000256" key="23">
    <source>
        <dbReference type="SAM" id="MobiDB-lite"/>
    </source>
</evidence>
<keyword evidence="9" id="KW-0808">Transferase</keyword>
<feature type="domain" description="Glycosyl transferase family 51" evidence="26">
    <location>
        <begin position="93"/>
        <end position="249"/>
    </location>
</feature>
<keyword evidence="10 24" id="KW-0812">Transmembrane</keyword>
<feature type="transmembrane region" description="Helical" evidence="24">
    <location>
        <begin position="25"/>
        <end position="58"/>
    </location>
</feature>
<keyword evidence="15 24" id="KW-1133">Transmembrane helix</keyword>
<feature type="domain" description="Penicillin-binding protein transpeptidase" evidence="25">
    <location>
        <begin position="389"/>
        <end position="673"/>
    </location>
</feature>
<dbReference type="EMBL" id="FLUN01000001">
    <property type="protein sequence ID" value="SBW01551.1"/>
    <property type="molecule type" value="Genomic_DNA"/>
</dbReference>
<dbReference type="GO" id="GO:0030288">
    <property type="term" value="C:outer membrane-bounded periplasmic space"/>
    <property type="evidence" value="ECO:0007669"/>
    <property type="project" value="TreeGrafter"/>
</dbReference>
<keyword evidence="16 24" id="KW-0472">Membrane</keyword>
<evidence type="ECO:0000256" key="5">
    <source>
        <dbReference type="ARBA" id="ARBA00022475"/>
    </source>
</evidence>
<evidence type="ECO:0000256" key="2">
    <source>
        <dbReference type="ARBA" id="ARBA00004401"/>
    </source>
</evidence>
<evidence type="ECO:0000256" key="19">
    <source>
        <dbReference type="ARBA" id="ARBA00023316"/>
    </source>
</evidence>
<evidence type="ECO:0000256" key="22">
    <source>
        <dbReference type="ARBA" id="ARBA00049902"/>
    </source>
</evidence>
<dbReference type="GO" id="GO:0008360">
    <property type="term" value="P:regulation of cell shape"/>
    <property type="evidence" value="ECO:0007669"/>
    <property type="project" value="UniProtKB-KW"/>
</dbReference>
<feature type="region of interest" description="Disordered" evidence="23">
    <location>
        <begin position="1"/>
        <end position="25"/>
    </location>
</feature>
<dbReference type="Gene3D" id="1.10.3810.10">
    <property type="entry name" value="Biosynthetic peptidoglycan transglycosylase-like"/>
    <property type="match status" value="1"/>
</dbReference>
<dbReference type="Pfam" id="PF00912">
    <property type="entry name" value="Transgly"/>
    <property type="match status" value="1"/>
</dbReference>
<keyword evidence="14" id="KW-0573">Peptidoglycan synthesis</keyword>
<dbReference type="PANTHER" id="PTHR32282:SF11">
    <property type="entry name" value="PENICILLIN-BINDING PROTEIN 1B"/>
    <property type="match status" value="1"/>
</dbReference>
<evidence type="ECO:0000256" key="24">
    <source>
        <dbReference type="SAM" id="Phobius"/>
    </source>
</evidence>
<evidence type="ECO:0000256" key="16">
    <source>
        <dbReference type="ARBA" id="ARBA00023136"/>
    </source>
</evidence>
<feature type="compositionally biased region" description="Low complexity" evidence="23">
    <location>
        <begin position="857"/>
        <end position="881"/>
    </location>
</feature>
<feature type="region of interest" description="Disordered" evidence="23">
    <location>
        <begin position="834"/>
        <end position="897"/>
    </location>
</feature>
<keyword evidence="6" id="KW-0121">Carboxypeptidase</keyword>
<comment type="catalytic activity">
    <reaction evidence="22">
        <text>[GlcNAc-(1-&gt;4)-Mur2Ac(oyl-L-Ala-gamma-D-Glu-L-Lys-D-Ala-D-Ala)](n)-di-trans,octa-cis-undecaprenyl diphosphate + beta-D-GlcNAc-(1-&gt;4)-Mur2Ac(oyl-L-Ala-gamma-D-Glu-L-Lys-D-Ala-D-Ala)-di-trans,octa-cis-undecaprenyl diphosphate = [GlcNAc-(1-&gt;4)-Mur2Ac(oyl-L-Ala-gamma-D-Glu-L-Lys-D-Ala-D-Ala)](n+1)-di-trans,octa-cis-undecaprenyl diphosphate + di-trans,octa-cis-undecaprenyl diphosphate + H(+)</text>
        <dbReference type="Rhea" id="RHEA:23708"/>
        <dbReference type="Rhea" id="RHEA-COMP:9602"/>
        <dbReference type="Rhea" id="RHEA-COMP:9603"/>
        <dbReference type="ChEBI" id="CHEBI:15378"/>
        <dbReference type="ChEBI" id="CHEBI:58405"/>
        <dbReference type="ChEBI" id="CHEBI:60033"/>
        <dbReference type="ChEBI" id="CHEBI:78435"/>
        <dbReference type="EC" id="2.4.99.28"/>
    </reaction>
</comment>
<feature type="compositionally biased region" description="Basic residues" evidence="23">
    <location>
        <begin position="14"/>
        <end position="23"/>
    </location>
</feature>
<evidence type="ECO:0000256" key="18">
    <source>
        <dbReference type="ARBA" id="ARBA00023268"/>
    </source>
</evidence>
<evidence type="ECO:0000256" key="7">
    <source>
        <dbReference type="ARBA" id="ARBA00022670"/>
    </source>
</evidence>
<reference evidence="27" key="1">
    <citation type="submission" date="2016-04" db="EMBL/GenBank/DDBJ databases">
        <authorList>
            <person name="Evans L.H."/>
            <person name="Alamgir A."/>
            <person name="Owens N."/>
            <person name="Weber N.D."/>
            <person name="Virtaneva K."/>
            <person name="Barbian K."/>
            <person name="Babar A."/>
            <person name="Rosenke K."/>
        </authorList>
    </citation>
    <scope>NUCLEOTIDE SEQUENCE</scope>
    <source>
        <strain evidence="27">86</strain>
    </source>
</reference>
<keyword evidence="19" id="KW-0961">Cell wall biogenesis/degradation</keyword>
<proteinExistence type="predicted"/>
<dbReference type="InterPro" id="IPR012338">
    <property type="entry name" value="Beta-lactam/transpept-like"/>
</dbReference>
<dbReference type="GO" id="GO:0008955">
    <property type="term" value="F:peptidoglycan glycosyltransferase activity"/>
    <property type="evidence" value="ECO:0007669"/>
    <property type="project" value="UniProtKB-EC"/>
</dbReference>
<evidence type="ECO:0000256" key="3">
    <source>
        <dbReference type="ARBA" id="ARBA00012448"/>
    </source>
</evidence>
<protein>
    <recommendedName>
        <fullName evidence="4">Penicillin-binding protein 1A</fullName>
        <ecNumber evidence="21">2.4.99.28</ecNumber>
        <ecNumber evidence="3">3.4.16.4</ecNumber>
    </recommendedName>
</protein>
<dbReference type="InterPro" id="IPR036950">
    <property type="entry name" value="PBP_transglycosylase"/>
</dbReference>
<evidence type="ECO:0000256" key="9">
    <source>
        <dbReference type="ARBA" id="ARBA00022679"/>
    </source>
</evidence>
<comment type="function">
    <text evidence="1">Cell wall formation. Synthesis of cross-linked peptidoglycan from the lipid intermediates. The enzyme has a penicillin-insensitive transglycosylase N-terminal domain (formation of linear glycan strands) and a penicillin-sensitive transpeptidase C-terminal domain (cross-linking of the peptide subunits).</text>
</comment>
<evidence type="ECO:0000259" key="26">
    <source>
        <dbReference type="Pfam" id="PF00912"/>
    </source>
</evidence>
<evidence type="ECO:0000259" key="25">
    <source>
        <dbReference type="Pfam" id="PF00905"/>
    </source>
</evidence>
<sequence>MANTNETRGEAPRPKKRRKKRRSSAGDVLLTVGKVLGTLLLMGAVTGSILACFAAVYIRTTIIPKSNVDFGDFSLELSTKLYYTDSSGTRQELRTIYGGANRVWVEYGNIPQYLIDATVCTEDKRFWTHKGVDWIRTTKSVMAMFTGGNIQGGSTITQQLIKNLTSDNEVTVQRKIMEIFRALEFEKKYKKETILEWYLNYIYLGAHSDGIYTAAYTYFGKDVSELSLAECASLISITNNPSIYGPYVTGRDTDGNLDAAWGRNNNAKRAETVILWNMLDQGKITQEEYDGAVAELKAGLNFARGVGESQEESTYTWYEDQVISDVIADLMETKGYSEKVALNMVYHGGLQIETCLDPDVQAIVDSVYSNMDNLPYISGSGQQLQSGMVVLDAESNVVAISGGMGVKEGSRVFSRATTKRSPGSSFKPLSVYAPAIDAGLVTPGTVLDDTPYQVDSSGKAYPSNSYGSYKGRMTVREGIYRSSNPLAIKTLAQLTPQASFDFLTGKLGFDLVQGREVQGEIKTDIALAPLSMGGLTDGVSAMEMAGAYAAFPRGGTYLKPRTYTRVYDADWNIVLDNTTTRAPEQVFKSTTAWYLNSMLKDVVNPNISGATGYDAYFSGMTIAGKTGSTDSNKDRWFVGYTPYYTAAVWTGYDQPERIKATGNPAAQLWEKVMSQVHEGLENKDFDKPDGAGEMVTVAICADSGMRATDACALDPRGSRVRYESYFPGDVPSQYCTVHGEAVEMCTDSPLLDANGAAIAGLYYLARDFCPEETRVSVSLIDVERDPAIGAFAQDNVYTKAYMDSLGEDAYCTVHTEAPVPEPYDAALFDITDPSTWPTEEQWPGFDATKPETWPNKGTTPPEGIPTEPTEPGGTTDPTGTVPPGGGPNDYEPYVPAA</sequence>
<evidence type="ECO:0000256" key="14">
    <source>
        <dbReference type="ARBA" id="ARBA00022984"/>
    </source>
</evidence>
<dbReference type="InterPro" id="IPR001264">
    <property type="entry name" value="Glyco_trans_51"/>
</dbReference>
<keyword evidence="5" id="KW-1003">Cell membrane</keyword>
<evidence type="ECO:0000256" key="21">
    <source>
        <dbReference type="ARBA" id="ARBA00044770"/>
    </source>
</evidence>
<evidence type="ECO:0000256" key="1">
    <source>
        <dbReference type="ARBA" id="ARBA00002624"/>
    </source>
</evidence>
<name>A0A212JQ75_9FIRM</name>
<dbReference type="GO" id="GO:0009002">
    <property type="term" value="F:serine-type D-Ala-D-Ala carboxypeptidase activity"/>
    <property type="evidence" value="ECO:0007669"/>
    <property type="project" value="UniProtKB-EC"/>
</dbReference>
<keyword evidence="8" id="KW-0328">Glycosyltransferase</keyword>
<keyword evidence="7" id="KW-0645">Protease</keyword>
<accession>A0A212JQ75</accession>
<evidence type="ECO:0000256" key="12">
    <source>
        <dbReference type="ARBA" id="ARBA00022960"/>
    </source>
</evidence>
<comment type="catalytic activity">
    <reaction evidence="20">
        <text>Preferential cleavage: (Ac)2-L-Lys-D-Ala-|-D-Ala. Also transpeptidation of peptidyl-alanyl moieties that are N-acyl substituents of D-alanine.</text>
        <dbReference type="EC" id="3.4.16.4"/>
    </reaction>
</comment>
<organism evidence="27">
    <name type="scientific">uncultured Eubacteriales bacterium</name>
    <dbReference type="NCBI Taxonomy" id="172733"/>
    <lineage>
        <taxon>Bacteria</taxon>
        <taxon>Bacillati</taxon>
        <taxon>Bacillota</taxon>
        <taxon>Clostridia</taxon>
        <taxon>Eubacteriales</taxon>
        <taxon>environmental samples</taxon>
    </lineage>
</organism>
<dbReference type="Gene3D" id="3.40.710.10">
    <property type="entry name" value="DD-peptidase/beta-lactamase superfamily"/>
    <property type="match status" value="1"/>
</dbReference>
<evidence type="ECO:0000256" key="10">
    <source>
        <dbReference type="ARBA" id="ARBA00022692"/>
    </source>
</evidence>
<evidence type="ECO:0000256" key="15">
    <source>
        <dbReference type="ARBA" id="ARBA00022989"/>
    </source>
</evidence>
<evidence type="ECO:0000256" key="20">
    <source>
        <dbReference type="ARBA" id="ARBA00034000"/>
    </source>
</evidence>
<dbReference type="InterPro" id="IPR001460">
    <property type="entry name" value="PCN-bd_Tpept"/>
</dbReference>
<dbReference type="EC" id="3.4.16.4" evidence="3"/>
<dbReference type="EC" id="2.4.99.28" evidence="21"/>
<dbReference type="PANTHER" id="PTHR32282">
    <property type="entry name" value="BINDING PROTEIN TRANSPEPTIDASE, PUTATIVE-RELATED"/>
    <property type="match status" value="1"/>
</dbReference>
<dbReference type="InterPro" id="IPR050396">
    <property type="entry name" value="Glycosyltr_51/Transpeptidase"/>
</dbReference>
<dbReference type="GO" id="GO:0046677">
    <property type="term" value="P:response to antibiotic"/>
    <property type="evidence" value="ECO:0007669"/>
    <property type="project" value="UniProtKB-KW"/>
</dbReference>
<dbReference type="GO" id="GO:0005886">
    <property type="term" value="C:plasma membrane"/>
    <property type="evidence" value="ECO:0007669"/>
    <property type="project" value="UniProtKB-SubCell"/>
</dbReference>
<keyword evidence="11" id="KW-0378">Hydrolase</keyword>
<gene>
    <name evidence="27" type="ORF">KL86CLO1_11507</name>
</gene>
<dbReference type="SUPFAM" id="SSF53955">
    <property type="entry name" value="Lysozyme-like"/>
    <property type="match status" value="1"/>
</dbReference>
<keyword evidence="18" id="KW-0511">Multifunctional enzyme</keyword>
<keyword evidence="17" id="KW-0046">Antibiotic resistance</keyword>
<dbReference type="InterPro" id="IPR023346">
    <property type="entry name" value="Lysozyme-like_dom_sf"/>
</dbReference>
<keyword evidence="12" id="KW-0133">Cell shape</keyword>
<dbReference type="AlphaFoldDB" id="A0A212JQ75"/>